<comment type="caution">
    <text evidence="3">The sequence shown here is derived from an EMBL/GenBank/DDBJ whole genome shotgun (WGS) entry which is preliminary data.</text>
</comment>
<evidence type="ECO:0000313" key="4">
    <source>
        <dbReference type="Proteomes" id="UP001331561"/>
    </source>
</evidence>
<sequence>MQSNILKSVLLAGLLGTSFIASAATDTSKTTVSEDVSSAAHKAGTKINNAAGVTKDVAVDTGEAVKDGAVAAGHKAKNAAETVGHETKKGAAAVGHKTKEVTVDTKKKVEKAVKNNTATEGEAHGSPSN</sequence>
<gene>
    <name evidence="3" type="ORF">VVD49_14065</name>
</gene>
<evidence type="ECO:0000256" key="1">
    <source>
        <dbReference type="SAM" id="MobiDB-lite"/>
    </source>
</evidence>
<reference evidence="3 4" key="1">
    <citation type="submission" date="2024-01" db="EMBL/GenBank/DDBJ databases">
        <title>Uliginosibacterium soil sp. nov.</title>
        <authorList>
            <person name="Lv Y."/>
        </authorList>
    </citation>
    <scope>NUCLEOTIDE SEQUENCE [LARGE SCALE GENOMIC DNA]</scope>
    <source>
        <strain evidence="3 4">H3</strain>
    </source>
</reference>
<organism evidence="3 4">
    <name type="scientific">Uliginosibacterium silvisoli</name>
    <dbReference type="NCBI Taxonomy" id="3114758"/>
    <lineage>
        <taxon>Bacteria</taxon>
        <taxon>Pseudomonadati</taxon>
        <taxon>Pseudomonadota</taxon>
        <taxon>Betaproteobacteria</taxon>
        <taxon>Rhodocyclales</taxon>
        <taxon>Zoogloeaceae</taxon>
        <taxon>Uliginosibacterium</taxon>
    </lineage>
</organism>
<dbReference type="RefSeq" id="WP_327599812.1">
    <property type="nucleotide sequence ID" value="NZ_JAYXHS010000002.1"/>
</dbReference>
<keyword evidence="4" id="KW-1185">Reference proteome</keyword>
<proteinExistence type="predicted"/>
<feature type="compositionally biased region" description="Basic and acidic residues" evidence="1">
    <location>
        <begin position="97"/>
        <end position="113"/>
    </location>
</feature>
<protein>
    <submittedName>
        <fullName evidence="3">Uncharacterized protein</fullName>
    </submittedName>
</protein>
<name>A0ABU6K6I5_9RHOO</name>
<feature type="signal peptide" evidence="2">
    <location>
        <begin position="1"/>
        <end position="23"/>
    </location>
</feature>
<dbReference type="EMBL" id="JAYXHS010000002">
    <property type="protein sequence ID" value="MEC5386855.1"/>
    <property type="molecule type" value="Genomic_DNA"/>
</dbReference>
<evidence type="ECO:0000313" key="3">
    <source>
        <dbReference type="EMBL" id="MEC5386855.1"/>
    </source>
</evidence>
<keyword evidence="2" id="KW-0732">Signal</keyword>
<dbReference type="Proteomes" id="UP001331561">
    <property type="component" value="Unassembled WGS sequence"/>
</dbReference>
<feature type="region of interest" description="Disordered" evidence="1">
    <location>
        <begin position="76"/>
        <end position="129"/>
    </location>
</feature>
<accession>A0ABU6K6I5</accession>
<evidence type="ECO:0000256" key="2">
    <source>
        <dbReference type="SAM" id="SignalP"/>
    </source>
</evidence>
<feature type="chain" id="PRO_5046787100" evidence="2">
    <location>
        <begin position="24"/>
        <end position="129"/>
    </location>
</feature>